<gene>
    <name evidence="3" type="ORF">DEAC_c04430</name>
</gene>
<evidence type="ECO:0000313" key="3">
    <source>
        <dbReference type="EMBL" id="KLU67231.1"/>
    </source>
</evidence>
<dbReference type="AlphaFoldDB" id="A0A0J1IRC6"/>
<feature type="domain" description="DUF5808" evidence="2">
    <location>
        <begin position="27"/>
        <end position="52"/>
    </location>
</feature>
<dbReference type="InterPro" id="IPR043831">
    <property type="entry name" value="DUF5808"/>
</dbReference>
<organism evidence="3 4">
    <name type="scientific">Desulfosporosinus acididurans</name>
    <dbReference type="NCBI Taxonomy" id="476652"/>
    <lineage>
        <taxon>Bacteria</taxon>
        <taxon>Bacillati</taxon>
        <taxon>Bacillota</taxon>
        <taxon>Clostridia</taxon>
        <taxon>Eubacteriales</taxon>
        <taxon>Desulfitobacteriaceae</taxon>
        <taxon>Desulfosporosinus</taxon>
    </lineage>
</organism>
<feature type="transmembrane region" description="Helical" evidence="1">
    <location>
        <begin position="50"/>
        <end position="68"/>
    </location>
</feature>
<name>A0A0J1IRC6_9FIRM</name>
<accession>A0A0J1IRC6</accession>
<evidence type="ECO:0000259" key="2">
    <source>
        <dbReference type="Pfam" id="PF19124"/>
    </source>
</evidence>
<keyword evidence="1" id="KW-0472">Membrane</keyword>
<evidence type="ECO:0000313" key="4">
    <source>
        <dbReference type="Proteomes" id="UP000036356"/>
    </source>
</evidence>
<dbReference type="Proteomes" id="UP000036356">
    <property type="component" value="Unassembled WGS sequence"/>
</dbReference>
<sequence length="69" mass="8172">MANRKWSIEEIDEYRRTHNQYVFYFNPDDANFVVPKANGLGRTNNWAHPASWLIILAVVILMAYHAFFK</sequence>
<evidence type="ECO:0000256" key="1">
    <source>
        <dbReference type="SAM" id="Phobius"/>
    </source>
</evidence>
<dbReference type="STRING" id="476652.DEAC_c04430"/>
<dbReference type="RefSeq" id="WP_047808401.1">
    <property type="nucleotide sequence ID" value="NZ_LDZY01000002.1"/>
</dbReference>
<dbReference type="EMBL" id="LDZY01000002">
    <property type="protein sequence ID" value="KLU67231.1"/>
    <property type="molecule type" value="Genomic_DNA"/>
</dbReference>
<dbReference type="PATRIC" id="fig|476652.3.peg.446"/>
<keyword evidence="1" id="KW-1133">Transmembrane helix</keyword>
<comment type="caution">
    <text evidence="3">The sequence shown here is derived from an EMBL/GenBank/DDBJ whole genome shotgun (WGS) entry which is preliminary data.</text>
</comment>
<reference evidence="3 4" key="1">
    <citation type="submission" date="2015-06" db="EMBL/GenBank/DDBJ databases">
        <title>Draft genome of the moderately acidophilic sulfate reducer Candidatus Desulfosporosinus acididurans strain M1.</title>
        <authorList>
            <person name="Poehlein A."/>
            <person name="Petzsch P."/>
            <person name="Johnson B.D."/>
            <person name="Schloemann M."/>
            <person name="Daniel R."/>
            <person name="Muehling M."/>
        </authorList>
    </citation>
    <scope>NUCLEOTIDE SEQUENCE [LARGE SCALE GENOMIC DNA]</scope>
    <source>
        <strain evidence="3 4">M1</strain>
    </source>
</reference>
<proteinExistence type="predicted"/>
<dbReference type="Pfam" id="PF19124">
    <property type="entry name" value="DUF5808"/>
    <property type="match status" value="1"/>
</dbReference>
<protein>
    <recommendedName>
        <fullName evidence="2">DUF5808 domain-containing protein</fullName>
    </recommendedName>
</protein>
<keyword evidence="1" id="KW-0812">Transmembrane</keyword>
<keyword evidence="4" id="KW-1185">Reference proteome</keyword>